<feature type="domain" description="RNA 2-O ribose methyltransferase substrate binding" evidence="4">
    <location>
        <begin position="7"/>
        <end position="83"/>
    </location>
</feature>
<evidence type="ECO:0000256" key="2">
    <source>
        <dbReference type="ARBA" id="ARBA00022603"/>
    </source>
</evidence>
<dbReference type="Gene3D" id="3.30.1330.30">
    <property type="match status" value="1"/>
</dbReference>
<dbReference type="SUPFAM" id="SSF55315">
    <property type="entry name" value="L30e-like"/>
    <property type="match status" value="1"/>
</dbReference>
<dbReference type="Proteomes" id="UP000001401">
    <property type="component" value="Chromosome"/>
</dbReference>
<gene>
    <name evidence="5" type="ordered locus">Bcell_0097</name>
</gene>
<proteinExistence type="inferred from homology"/>
<organism evidence="5 6">
    <name type="scientific">Evansella cellulosilytica (strain ATCC 21833 / DSM 2522 / FERM P-1141 / JCM 9156 / N-4)</name>
    <name type="common">Bacillus cellulosilyticus</name>
    <dbReference type="NCBI Taxonomy" id="649639"/>
    <lineage>
        <taxon>Bacteria</taxon>
        <taxon>Bacillati</taxon>
        <taxon>Bacillota</taxon>
        <taxon>Bacilli</taxon>
        <taxon>Bacillales</taxon>
        <taxon>Bacillaceae</taxon>
        <taxon>Evansella</taxon>
    </lineage>
</organism>
<dbReference type="InterPro" id="IPR029064">
    <property type="entry name" value="Ribosomal_eL30-like_sf"/>
</dbReference>
<keyword evidence="6" id="KW-1185">Reference proteome</keyword>
<evidence type="ECO:0000313" key="6">
    <source>
        <dbReference type="Proteomes" id="UP000001401"/>
    </source>
</evidence>
<dbReference type="GO" id="GO:0008173">
    <property type="term" value="F:RNA methyltransferase activity"/>
    <property type="evidence" value="ECO:0007669"/>
    <property type="project" value="InterPro"/>
</dbReference>
<dbReference type="GO" id="GO:0032259">
    <property type="term" value="P:methylation"/>
    <property type="evidence" value="ECO:0007669"/>
    <property type="project" value="UniProtKB-KW"/>
</dbReference>
<dbReference type="FunFam" id="3.40.1280.10:FF:000008">
    <property type="entry name" value="Group 3 RNA methyltransferase TrmH"/>
    <property type="match status" value="1"/>
</dbReference>
<name>E6TSH3_EVAC2</name>
<comment type="similarity">
    <text evidence="1">Belongs to the class IV-like SAM-binding methyltransferase superfamily. RNA methyltransferase TrmH family.</text>
</comment>
<dbReference type="PANTHER" id="PTHR46429:SF1">
    <property type="entry name" value="23S RRNA (GUANOSINE-2'-O-)-METHYLTRANSFERASE RLMB"/>
    <property type="match status" value="1"/>
</dbReference>
<dbReference type="InterPro" id="IPR029026">
    <property type="entry name" value="tRNA_m1G_MTases_N"/>
</dbReference>
<evidence type="ECO:0000256" key="1">
    <source>
        <dbReference type="ARBA" id="ARBA00007228"/>
    </source>
</evidence>
<evidence type="ECO:0000259" key="4">
    <source>
        <dbReference type="SMART" id="SM00967"/>
    </source>
</evidence>
<dbReference type="GO" id="GO:0005829">
    <property type="term" value="C:cytosol"/>
    <property type="evidence" value="ECO:0007669"/>
    <property type="project" value="TreeGrafter"/>
</dbReference>
<dbReference type="InterPro" id="IPR004441">
    <property type="entry name" value="rRNA_MeTrfase_TrmH"/>
</dbReference>
<dbReference type="SMART" id="SM00967">
    <property type="entry name" value="SpoU_sub_bind"/>
    <property type="match status" value="1"/>
</dbReference>
<accession>E6TSH3</accession>
<reference evidence="5 6" key="1">
    <citation type="submission" date="2010-12" db="EMBL/GenBank/DDBJ databases">
        <title>Complete sequence of Bacillus cellulosilyticus DSM 2522.</title>
        <authorList>
            <consortium name="US DOE Joint Genome Institute"/>
            <person name="Lucas S."/>
            <person name="Copeland A."/>
            <person name="Lapidus A."/>
            <person name="Cheng J.-F."/>
            <person name="Bruce D."/>
            <person name="Goodwin L."/>
            <person name="Pitluck S."/>
            <person name="Chertkov O."/>
            <person name="Detter J.C."/>
            <person name="Han C."/>
            <person name="Tapia R."/>
            <person name="Land M."/>
            <person name="Hauser L."/>
            <person name="Jeffries C."/>
            <person name="Kyrpides N."/>
            <person name="Ivanova N."/>
            <person name="Mikhailova N."/>
            <person name="Brumm P."/>
            <person name="Mead D."/>
            <person name="Woyke T."/>
        </authorList>
    </citation>
    <scope>NUCLEOTIDE SEQUENCE [LARGE SCALE GENOMIC DNA]</scope>
    <source>
        <strain evidence="6">ATCC 21833 / DSM 2522 / FERM P-1141 / JCM 9156 / N-4</strain>
    </source>
</reference>
<protein>
    <submittedName>
        <fullName evidence="5">RNA methyltransferase, TrmH family, group 3</fullName>
    </submittedName>
</protein>
<keyword evidence="3 5" id="KW-0808">Transferase</keyword>
<keyword evidence="2 5" id="KW-0489">Methyltransferase</keyword>
<dbReference type="KEGG" id="bco:Bcell_0097"/>
<dbReference type="Gene3D" id="3.40.1280.10">
    <property type="match status" value="1"/>
</dbReference>
<dbReference type="CDD" id="cd18103">
    <property type="entry name" value="SpoU-like_RlmB"/>
    <property type="match status" value="1"/>
</dbReference>
<evidence type="ECO:0000313" key="5">
    <source>
        <dbReference type="EMBL" id="ADU28388.1"/>
    </source>
</evidence>
<dbReference type="HOGENOM" id="CLU_021322_0_1_9"/>
<dbReference type="GO" id="GO:0003723">
    <property type="term" value="F:RNA binding"/>
    <property type="evidence" value="ECO:0007669"/>
    <property type="project" value="InterPro"/>
</dbReference>
<dbReference type="InterPro" id="IPR013123">
    <property type="entry name" value="SpoU_subst-bd"/>
</dbReference>
<dbReference type="InterPro" id="IPR001537">
    <property type="entry name" value="SpoU_MeTrfase"/>
</dbReference>
<sequence>MSQELEYIFGKNPVLEALRGKRPINKIWIAEGSLRGPMIQVLELSKEKKINTQIVPKKKLDQMVPKDQQHQGVIAQVAAYEFQEIDVLFERARQKNEQPFFLLLDELEDPHNLGSILRTADAVGAHGIIVPKRRSVGLTYTVAKASAGAIEHVPVTRVTNLARTMDELKKEGLWFVGTDAKGEQDYREVDLDMPVVLVIGSEGRGISRLVKEKCDFLVQIPLAGKVTSLNASVAASLLMYEVYRRRFPQGLK</sequence>
<dbReference type="NCBIfam" id="TIGR00186">
    <property type="entry name" value="rRNA_methyl_3"/>
    <property type="match status" value="1"/>
</dbReference>
<dbReference type="RefSeq" id="WP_013486731.1">
    <property type="nucleotide sequence ID" value="NC_014829.1"/>
</dbReference>
<dbReference type="InterPro" id="IPR029028">
    <property type="entry name" value="Alpha/beta_knot_MTases"/>
</dbReference>
<dbReference type="OrthoDB" id="9794400at2"/>
<dbReference type="AlphaFoldDB" id="E6TSH3"/>
<dbReference type="eggNOG" id="COG0566">
    <property type="taxonomic scope" value="Bacteria"/>
</dbReference>
<dbReference type="EMBL" id="CP002394">
    <property type="protein sequence ID" value="ADU28388.1"/>
    <property type="molecule type" value="Genomic_DNA"/>
</dbReference>
<dbReference type="STRING" id="649639.Bcell_0097"/>
<dbReference type="Pfam" id="PF00588">
    <property type="entry name" value="SpoU_methylase"/>
    <property type="match status" value="1"/>
</dbReference>
<dbReference type="Pfam" id="PF08032">
    <property type="entry name" value="SpoU_sub_bind"/>
    <property type="match status" value="1"/>
</dbReference>
<dbReference type="SUPFAM" id="SSF75217">
    <property type="entry name" value="alpha/beta knot"/>
    <property type="match status" value="1"/>
</dbReference>
<dbReference type="PANTHER" id="PTHR46429">
    <property type="entry name" value="23S RRNA (GUANOSINE-2'-O-)-METHYLTRANSFERASE RLMB"/>
    <property type="match status" value="1"/>
</dbReference>
<dbReference type="GO" id="GO:0006396">
    <property type="term" value="P:RNA processing"/>
    <property type="evidence" value="ECO:0007669"/>
    <property type="project" value="InterPro"/>
</dbReference>
<evidence type="ECO:0000256" key="3">
    <source>
        <dbReference type="ARBA" id="ARBA00022679"/>
    </source>
</evidence>